<dbReference type="PROSITE" id="PS50887">
    <property type="entry name" value="GGDEF"/>
    <property type="match status" value="1"/>
</dbReference>
<evidence type="ECO:0000259" key="2">
    <source>
        <dbReference type="PROSITE" id="PS50887"/>
    </source>
</evidence>
<dbReference type="GO" id="GO:0071111">
    <property type="term" value="F:cyclic-guanylate-specific phosphodiesterase activity"/>
    <property type="evidence" value="ECO:0007669"/>
    <property type="project" value="InterPro"/>
</dbReference>
<dbReference type="InterPro" id="IPR043128">
    <property type="entry name" value="Rev_trsase/Diguanyl_cyclase"/>
</dbReference>
<accession>A0A1I7KHR1</accession>
<dbReference type="InterPro" id="IPR050706">
    <property type="entry name" value="Cyclic-di-GMP_PDE-like"/>
</dbReference>
<dbReference type="AlphaFoldDB" id="A0A1I7KHR1"/>
<organism evidence="3 4">
    <name type="scientific">Halomonas korlensis</name>
    <dbReference type="NCBI Taxonomy" id="463301"/>
    <lineage>
        <taxon>Bacteria</taxon>
        <taxon>Pseudomonadati</taxon>
        <taxon>Pseudomonadota</taxon>
        <taxon>Gammaproteobacteria</taxon>
        <taxon>Oceanospirillales</taxon>
        <taxon>Halomonadaceae</taxon>
        <taxon>Halomonas</taxon>
    </lineage>
</organism>
<dbReference type="CDD" id="cd01948">
    <property type="entry name" value="EAL"/>
    <property type="match status" value="1"/>
</dbReference>
<dbReference type="InterPro" id="IPR000160">
    <property type="entry name" value="GGDEF_dom"/>
</dbReference>
<dbReference type="SMART" id="SM00267">
    <property type="entry name" value="GGDEF"/>
    <property type="match status" value="1"/>
</dbReference>
<dbReference type="STRING" id="463301.SAMN04487955_12119"/>
<dbReference type="Gene3D" id="3.20.20.450">
    <property type="entry name" value="EAL domain"/>
    <property type="match status" value="1"/>
</dbReference>
<dbReference type="Pfam" id="PF00563">
    <property type="entry name" value="EAL"/>
    <property type="match status" value="1"/>
</dbReference>
<evidence type="ECO:0000313" key="3">
    <source>
        <dbReference type="EMBL" id="SFU96973.1"/>
    </source>
</evidence>
<dbReference type="RefSeq" id="WP_089797597.1">
    <property type="nucleotide sequence ID" value="NZ_FPBP01000021.1"/>
</dbReference>
<reference evidence="4" key="1">
    <citation type="submission" date="2016-10" db="EMBL/GenBank/DDBJ databases">
        <authorList>
            <person name="Varghese N."/>
            <person name="Submissions S."/>
        </authorList>
    </citation>
    <scope>NUCLEOTIDE SEQUENCE [LARGE SCALE GENOMIC DNA]</scope>
    <source>
        <strain evidence="4">CGMCC 1.6981</strain>
    </source>
</reference>
<dbReference type="InterPro" id="IPR035919">
    <property type="entry name" value="EAL_sf"/>
</dbReference>
<dbReference type="Gene3D" id="3.30.450.40">
    <property type="match status" value="1"/>
</dbReference>
<feature type="domain" description="EAL" evidence="1">
    <location>
        <begin position="329"/>
        <end position="583"/>
    </location>
</feature>
<dbReference type="InterPro" id="IPR029016">
    <property type="entry name" value="GAF-like_dom_sf"/>
</dbReference>
<name>A0A1I7KHR1_9GAMM</name>
<dbReference type="Pfam" id="PF01590">
    <property type="entry name" value="GAF"/>
    <property type="match status" value="1"/>
</dbReference>
<dbReference type="OrthoDB" id="6597954at2"/>
<dbReference type="SUPFAM" id="SSF55073">
    <property type="entry name" value="Nucleotide cyclase"/>
    <property type="match status" value="1"/>
</dbReference>
<protein>
    <submittedName>
        <fullName evidence="3">EAL domain, c-di-GMP-specific phosphodiesterase class I (Or its enzymatically inactive variant)</fullName>
    </submittedName>
</protein>
<dbReference type="PANTHER" id="PTHR33121:SF19">
    <property type="entry name" value="CYCLIC DI-GMP PHOSPHODIESTERASE PA2567"/>
    <property type="match status" value="1"/>
</dbReference>
<keyword evidence="4" id="KW-1185">Reference proteome</keyword>
<dbReference type="InterPro" id="IPR029787">
    <property type="entry name" value="Nucleotide_cyclase"/>
</dbReference>
<sequence length="591" mass="64948">MNSPEQARLFALQQLDLLDTSPSESFDRITRMASQLFGLPISAVSLTDVDRQWFKSRVGVDQCEIPRDKAPCAQVSESAGVVVVTDMLASRRYRDSYLARSGIRFYAGAPLTTREGHTLGAMCVLGTAPREITEQESTALRDLAAMVMAQIELQHAFGRVDPLTGLANRGQFDEDLQDLALDAPGERRVALFTEVVEASQLSALHRTMGPAFLDELSQVSARCLRQAMSGESRLYHLGGCQFVHLMAAKSDADMIDHALRLREALLSLESAREVPVLVQPVVGIAAFRLGETSSSDILRSAHAASLDARQMGEGAGVFSSALDERFQRRIMLLSDIGRALASDDELYLVFQPRVSVESGICHGAEALLRWRHPVLGEVSPSEFIPLIENTPMVRMLTAWVVRRAIRQAALWHRRGRWLRVSINVSATNLEEADFAQRVLAELREARLPADTIELEVTESALMGKGRVAASQLEALVAAGILVAIDDFGTGYSSLAYLHELPADIVKIDGRFITRLGEDARTWILVASMIRMAHELGYRVVAEGVESEAARRCLTRLACDEIQGSLIALPMAPPDFAAWAERVDGYRITRTG</sequence>
<evidence type="ECO:0000259" key="1">
    <source>
        <dbReference type="PROSITE" id="PS50883"/>
    </source>
</evidence>
<dbReference type="Proteomes" id="UP000198693">
    <property type="component" value="Unassembled WGS sequence"/>
</dbReference>
<dbReference type="SMART" id="SM00065">
    <property type="entry name" value="GAF"/>
    <property type="match status" value="1"/>
</dbReference>
<dbReference type="Gene3D" id="3.30.70.270">
    <property type="match status" value="1"/>
</dbReference>
<dbReference type="PANTHER" id="PTHR33121">
    <property type="entry name" value="CYCLIC DI-GMP PHOSPHODIESTERASE PDEF"/>
    <property type="match status" value="1"/>
</dbReference>
<proteinExistence type="predicted"/>
<dbReference type="Pfam" id="PF00990">
    <property type="entry name" value="GGDEF"/>
    <property type="match status" value="1"/>
</dbReference>
<feature type="domain" description="GGDEF" evidence="2">
    <location>
        <begin position="186"/>
        <end position="321"/>
    </location>
</feature>
<dbReference type="EMBL" id="FPBP01000021">
    <property type="protein sequence ID" value="SFU96973.1"/>
    <property type="molecule type" value="Genomic_DNA"/>
</dbReference>
<gene>
    <name evidence="3" type="ORF">SAMN04487955_12119</name>
</gene>
<dbReference type="PROSITE" id="PS50883">
    <property type="entry name" value="EAL"/>
    <property type="match status" value="1"/>
</dbReference>
<evidence type="ECO:0000313" key="4">
    <source>
        <dbReference type="Proteomes" id="UP000198693"/>
    </source>
</evidence>
<dbReference type="SUPFAM" id="SSF55781">
    <property type="entry name" value="GAF domain-like"/>
    <property type="match status" value="1"/>
</dbReference>
<dbReference type="InterPro" id="IPR001633">
    <property type="entry name" value="EAL_dom"/>
</dbReference>
<dbReference type="InterPro" id="IPR003018">
    <property type="entry name" value="GAF"/>
</dbReference>
<dbReference type="SUPFAM" id="SSF141868">
    <property type="entry name" value="EAL domain-like"/>
    <property type="match status" value="1"/>
</dbReference>
<dbReference type="SMART" id="SM00052">
    <property type="entry name" value="EAL"/>
    <property type="match status" value="1"/>
</dbReference>